<evidence type="ECO:0000256" key="2">
    <source>
        <dbReference type="SAM" id="MobiDB-lite"/>
    </source>
</evidence>
<dbReference type="SUPFAM" id="SSF51338">
    <property type="entry name" value="Composite domain of metallo-dependent hydrolases"/>
    <property type="match status" value="1"/>
</dbReference>
<dbReference type="Pfam" id="PF01979">
    <property type="entry name" value="Amidohydro_1"/>
    <property type="match status" value="1"/>
</dbReference>
<organism evidence="4 5">
    <name type="scientific">Rhodotorula toruloides</name>
    <name type="common">Yeast</name>
    <name type="synonym">Rhodosporidium toruloides</name>
    <dbReference type="NCBI Taxonomy" id="5286"/>
    <lineage>
        <taxon>Eukaryota</taxon>
        <taxon>Fungi</taxon>
        <taxon>Dikarya</taxon>
        <taxon>Basidiomycota</taxon>
        <taxon>Pucciniomycotina</taxon>
        <taxon>Microbotryomycetes</taxon>
        <taxon>Sporidiobolales</taxon>
        <taxon>Sporidiobolaceae</taxon>
        <taxon>Rhodotorula</taxon>
    </lineage>
</organism>
<proteinExistence type="predicted"/>
<dbReference type="GO" id="GO:0006351">
    <property type="term" value="P:DNA-templated transcription"/>
    <property type="evidence" value="ECO:0007669"/>
    <property type="project" value="InterPro"/>
</dbReference>
<gene>
    <name evidence="4" type="ORF">Rt10032_c07g3055</name>
</gene>
<feature type="domain" description="Xylanolytic transcriptional activator regulatory" evidence="3">
    <location>
        <begin position="742"/>
        <end position="815"/>
    </location>
</feature>
<feature type="compositionally biased region" description="Low complexity" evidence="2">
    <location>
        <begin position="1069"/>
        <end position="1078"/>
    </location>
</feature>
<dbReference type="InterPro" id="IPR032466">
    <property type="entry name" value="Metal_Hydrolase"/>
</dbReference>
<comment type="caution">
    <text evidence="4">The sequence shown here is derived from an EMBL/GenBank/DDBJ whole genome shotgun (WGS) entry which is preliminary data.</text>
</comment>
<dbReference type="InterPro" id="IPR051781">
    <property type="entry name" value="Metallo-dep_Hydrolase"/>
</dbReference>
<dbReference type="Gene3D" id="2.30.40.10">
    <property type="entry name" value="Urease, subunit C, domain 1"/>
    <property type="match status" value="1"/>
</dbReference>
<feature type="region of interest" description="Disordered" evidence="2">
    <location>
        <begin position="474"/>
        <end position="508"/>
    </location>
</feature>
<evidence type="ECO:0000313" key="4">
    <source>
        <dbReference type="EMBL" id="GEM09038.1"/>
    </source>
</evidence>
<evidence type="ECO:0000259" key="3">
    <source>
        <dbReference type="SMART" id="SM00906"/>
    </source>
</evidence>
<dbReference type="OrthoDB" id="194468at2759"/>
<dbReference type="InterPro" id="IPR057744">
    <property type="entry name" value="OTAase-like"/>
</dbReference>
<dbReference type="GO" id="GO:0003677">
    <property type="term" value="F:DNA binding"/>
    <property type="evidence" value="ECO:0007669"/>
    <property type="project" value="InterPro"/>
</dbReference>
<dbReference type="GO" id="GO:0016810">
    <property type="term" value="F:hydrolase activity, acting on carbon-nitrogen (but not peptide) bonds"/>
    <property type="evidence" value="ECO:0007669"/>
    <property type="project" value="InterPro"/>
</dbReference>
<dbReference type="PANTHER" id="PTHR43135">
    <property type="entry name" value="ALPHA-D-RIBOSE 1-METHYLPHOSPHONATE 5-TRIPHOSPHATE DIPHOSPHATASE"/>
    <property type="match status" value="1"/>
</dbReference>
<evidence type="ECO:0000313" key="5">
    <source>
        <dbReference type="Proteomes" id="UP000321518"/>
    </source>
</evidence>
<dbReference type="EMBL" id="BJWK01000007">
    <property type="protein sequence ID" value="GEM09038.1"/>
    <property type="molecule type" value="Genomic_DNA"/>
</dbReference>
<dbReference type="Proteomes" id="UP000321518">
    <property type="component" value="Unassembled WGS sequence"/>
</dbReference>
<evidence type="ECO:0000256" key="1">
    <source>
        <dbReference type="ARBA" id="ARBA00023242"/>
    </source>
</evidence>
<dbReference type="Pfam" id="PF04082">
    <property type="entry name" value="Fungal_trans"/>
    <property type="match status" value="1"/>
</dbReference>
<feature type="compositionally biased region" description="Pro residues" evidence="2">
    <location>
        <begin position="1055"/>
        <end position="1068"/>
    </location>
</feature>
<dbReference type="CDD" id="cd12148">
    <property type="entry name" value="fungal_TF_MHR"/>
    <property type="match status" value="1"/>
</dbReference>
<dbReference type="GO" id="GO:0008270">
    <property type="term" value="F:zinc ion binding"/>
    <property type="evidence" value="ECO:0007669"/>
    <property type="project" value="InterPro"/>
</dbReference>
<dbReference type="InterPro" id="IPR006680">
    <property type="entry name" value="Amidohydro-rel"/>
</dbReference>
<dbReference type="SUPFAM" id="SSF51556">
    <property type="entry name" value="Metallo-dependent hydrolases"/>
    <property type="match status" value="1"/>
</dbReference>
<dbReference type="InterPro" id="IPR011059">
    <property type="entry name" value="Metal-dep_hydrolase_composite"/>
</dbReference>
<name>A0A511KF85_RHOTO</name>
<protein>
    <submittedName>
        <fullName evidence="4">Transcription factor</fullName>
    </submittedName>
</protein>
<feature type="region of interest" description="Disordered" evidence="2">
    <location>
        <begin position="1"/>
        <end position="33"/>
    </location>
</feature>
<sequence>MPSVEHIATNGSVPRTNGRAAHDHPFPGPSHTRPSLLSKLALKPWIPATPAGLVLTNARVVDPAAGELLHGLHSIVIKNGKIAAVYPVDEPDLLEEEAGLRKVDVDGRYVCPGLIDAHVHVTAVPGVKTISELVRTPEEEIHYRTIYVLREMLLRGFTTVRDTGGASKRLANAIDEGLVVGPRLFQCGKAISQTGGHGDFTPAQSGGEPGCCGGHSISLGRTADGVPQVLKAVREELKAGADQIKVMCGGGVASATDAIETIQYSAEEIQAITSTCRQMGNVHTTAHAYTVEAVRHAIDNGIKGIEHGNLIDKETALYMAEKDIYLTPTLSCYGIMVRPPFEDFLPPDGQVKNKQVMQQGLQAIKLAEDAGVTVCYGSDLLTSMHALQTEEFTVRAEILSSPAILRHATTNPAKLLRREGQIGTVSPGAFADLLVLNANPLADIRVLDRPEHHLQVVMKEGRVHFSTMATLPTQEELEKESLKLRKLSPRVRKPKADADTTGTGTSSPQLIEGALLSQANSSSSQHPAFRSSSSTVVLAQIRAALQAPPLPPGSTSDELLLSTNGAAELNYVSSHAFLSQSFSKEDAHSSDWPGDVAFRQVSSDGDFPVHFVQVPTLMYGTAAPESSQVWQGACAALAPDAPPRLIDIYLKRSQPANPILDDTKFTSSDPASLAEAGVSYGLLTSLLAHSTCYVHEIRPIHKCLWRQVLLCLEDEYRRPSLYTMQLALITITARPAINVAQTHISLGRLVAAAHLLGLHLDPSKWRLPYSERILRKRLWWSILQQDKWRALWYGRPSIITREDWNVPLPTVEELLPAATREQQLSMHSFVAMCRLTEIVDSILSSFLTVRALSSSRSPTETLKLLEKISLELIALDYNLPVELRHMPTADDRPEATVATGIRSFQLCKFGIDLTLYQLSSTCVQPTTSADSLASCRTALTLAQTLVEFLENLTPGDLEMWWAPYCSFIIATAASVLLRTALSAKDLDATTRTSAGVFFARLVVTLTSSHHASNWDVASLALDKIATLLRSLNGALPELVPLLQLFGPPNHANAGPPAPAQPPPPPVPISPNLAQHSPSLPHPFLPSLAQHTSGPQVSAPIDQLTSPMSDGDPLWWMHTSVLSLPQHLGALPDLFEGWPSIDGFGQDAFAGGGEVDGAVEGDGAMFDLRSFLEGPSTGAL</sequence>
<dbReference type="Gene3D" id="3.20.20.140">
    <property type="entry name" value="Metal-dependent hydrolases"/>
    <property type="match status" value="1"/>
</dbReference>
<keyword evidence="1" id="KW-0539">Nucleus</keyword>
<accession>A0A511KF85</accession>
<dbReference type="SMART" id="SM00906">
    <property type="entry name" value="Fungal_trans"/>
    <property type="match status" value="1"/>
</dbReference>
<dbReference type="CDD" id="cd01299">
    <property type="entry name" value="Met_dep_hydrolase_A"/>
    <property type="match status" value="1"/>
</dbReference>
<dbReference type="AlphaFoldDB" id="A0A511KF85"/>
<feature type="compositionally biased region" description="Basic residues" evidence="2">
    <location>
        <begin position="484"/>
        <end position="493"/>
    </location>
</feature>
<reference evidence="4 5" key="1">
    <citation type="submission" date="2019-07" db="EMBL/GenBank/DDBJ databases">
        <title>Rhodotorula toruloides NBRC10032 genome sequencing.</title>
        <authorList>
            <person name="Shida Y."/>
            <person name="Takaku H."/>
            <person name="Ogasawara W."/>
            <person name="Mori K."/>
        </authorList>
    </citation>
    <scope>NUCLEOTIDE SEQUENCE [LARGE SCALE GENOMIC DNA]</scope>
    <source>
        <strain evidence="4 5">NBRC10032</strain>
    </source>
</reference>
<feature type="region of interest" description="Disordered" evidence="2">
    <location>
        <begin position="1050"/>
        <end position="1104"/>
    </location>
</feature>
<dbReference type="InterPro" id="IPR007219">
    <property type="entry name" value="XnlR_reg_dom"/>
</dbReference>
<dbReference type="PANTHER" id="PTHR43135:SF3">
    <property type="entry name" value="ALPHA-D-RIBOSE 1-METHYLPHOSPHONATE 5-TRIPHOSPHATE DIPHOSPHATASE"/>
    <property type="match status" value="1"/>
</dbReference>